<dbReference type="AlphaFoldDB" id="A0A316FAV0"/>
<gene>
    <name evidence="1" type="ORF">BC793_112205</name>
</gene>
<reference evidence="1 2" key="1">
    <citation type="submission" date="2018-05" db="EMBL/GenBank/DDBJ databases">
        <title>Genomic Encyclopedia of Archaeal and Bacterial Type Strains, Phase II (KMG-II): from individual species to whole genera.</title>
        <authorList>
            <person name="Goeker M."/>
        </authorList>
    </citation>
    <scope>NUCLEOTIDE SEQUENCE [LARGE SCALE GENOMIC DNA]</scope>
    <source>
        <strain evidence="1 2">DSM 45184</strain>
    </source>
</reference>
<dbReference type="OrthoDB" id="3297439at2"/>
<protein>
    <submittedName>
        <fullName evidence="1">Uncharacterized protein</fullName>
    </submittedName>
</protein>
<keyword evidence="2" id="KW-1185">Reference proteome</keyword>
<comment type="caution">
    <text evidence="1">The sequence shown here is derived from an EMBL/GenBank/DDBJ whole genome shotgun (WGS) entry which is preliminary data.</text>
</comment>
<accession>A0A316FAV0</accession>
<sequence length="115" mass="12717">MAEQRFENFTFHGGQQVFGDRNTVSQTNNFYYGDQRDEILGHLETIRSAAPEPAVVEPEIVIIEQALEHPTAEARSRVEHALGQLRHKLGTVQSATEAVAAIGAIAAVVAQYWPF</sequence>
<name>A0A316FAV0_9ACTN</name>
<dbReference type="Proteomes" id="UP000245697">
    <property type="component" value="Unassembled WGS sequence"/>
</dbReference>
<organism evidence="1 2">
    <name type="scientific">Actinoplanes xinjiangensis</name>
    <dbReference type="NCBI Taxonomy" id="512350"/>
    <lineage>
        <taxon>Bacteria</taxon>
        <taxon>Bacillati</taxon>
        <taxon>Actinomycetota</taxon>
        <taxon>Actinomycetes</taxon>
        <taxon>Micromonosporales</taxon>
        <taxon>Micromonosporaceae</taxon>
        <taxon>Actinoplanes</taxon>
    </lineage>
</organism>
<evidence type="ECO:0000313" key="1">
    <source>
        <dbReference type="EMBL" id="PWK44330.1"/>
    </source>
</evidence>
<dbReference type="RefSeq" id="WP_109596815.1">
    <property type="nucleotide sequence ID" value="NZ_BONA01000029.1"/>
</dbReference>
<dbReference type="EMBL" id="QGGR01000012">
    <property type="protein sequence ID" value="PWK44330.1"/>
    <property type="molecule type" value="Genomic_DNA"/>
</dbReference>
<proteinExistence type="predicted"/>
<evidence type="ECO:0000313" key="2">
    <source>
        <dbReference type="Proteomes" id="UP000245697"/>
    </source>
</evidence>